<dbReference type="STRING" id="68775.A0A5C3MA45"/>
<evidence type="ECO:0000256" key="8">
    <source>
        <dbReference type="PROSITE-ProRule" id="PRU01032"/>
    </source>
</evidence>
<dbReference type="InterPro" id="IPR050819">
    <property type="entry name" value="Tripeptidyl-peptidase_I"/>
</dbReference>
<evidence type="ECO:0000256" key="1">
    <source>
        <dbReference type="ARBA" id="ARBA00004239"/>
    </source>
</evidence>
<dbReference type="PANTHER" id="PTHR14218:SF19">
    <property type="entry name" value="SERINE PROTEASE AORO, PUTATIVE (AFU_ORTHOLOGUE AFUA_6G10250)-RELATED"/>
    <property type="match status" value="1"/>
</dbReference>
<comment type="caution">
    <text evidence="8">Lacks conserved residue(s) required for the propagation of feature annotation.</text>
</comment>
<comment type="cofactor">
    <cofactor evidence="8">
        <name>Ca(2+)</name>
        <dbReference type="ChEBI" id="CHEBI:29108"/>
    </cofactor>
    <text evidence="8">Binds 1 Ca(2+) ion per subunit.</text>
</comment>
<dbReference type="PROSITE" id="PS51695">
    <property type="entry name" value="SEDOLISIN"/>
    <property type="match status" value="1"/>
</dbReference>
<keyword evidence="3 8" id="KW-0479">Metal-binding</keyword>
<dbReference type="Gene3D" id="3.40.50.200">
    <property type="entry name" value="Peptidase S8/S53 domain"/>
    <property type="match status" value="1"/>
</dbReference>
<keyword evidence="9" id="KW-0732">Signal</keyword>
<dbReference type="GO" id="GO:0008240">
    <property type="term" value="F:tripeptidyl-peptidase activity"/>
    <property type="evidence" value="ECO:0007669"/>
    <property type="project" value="TreeGrafter"/>
</dbReference>
<dbReference type="AlphaFoldDB" id="A0A5C3MA45"/>
<evidence type="ECO:0000256" key="7">
    <source>
        <dbReference type="ARBA" id="ARBA00023145"/>
    </source>
</evidence>
<feature type="binding site" evidence="8">
    <location>
        <position position="623"/>
    </location>
    <ligand>
        <name>Ca(2+)</name>
        <dbReference type="ChEBI" id="CHEBI:29108"/>
    </ligand>
</feature>
<dbReference type="SUPFAM" id="SSF52743">
    <property type="entry name" value="Subtilisin-like"/>
    <property type="match status" value="1"/>
</dbReference>
<evidence type="ECO:0000259" key="10">
    <source>
        <dbReference type="PROSITE" id="PS51695"/>
    </source>
</evidence>
<accession>A0A5C3MA45</accession>
<dbReference type="GO" id="GO:0004252">
    <property type="term" value="F:serine-type endopeptidase activity"/>
    <property type="evidence" value="ECO:0007669"/>
    <property type="project" value="InterPro"/>
</dbReference>
<feature type="signal peptide" evidence="9">
    <location>
        <begin position="1"/>
        <end position="18"/>
    </location>
</feature>
<dbReference type="InterPro" id="IPR030400">
    <property type="entry name" value="Sedolisin_dom"/>
</dbReference>
<evidence type="ECO:0000256" key="4">
    <source>
        <dbReference type="ARBA" id="ARBA00022801"/>
    </source>
</evidence>
<evidence type="ECO:0000256" key="9">
    <source>
        <dbReference type="SAM" id="SignalP"/>
    </source>
</evidence>
<dbReference type="EMBL" id="ML213605">
    <property type="protein sequence ID" value="TFK38001.1"/>
    <property type="molecule type" value="Genomic_DNA"/>
</dbReference>
<reference evidence="11 12" key="1">
    <citation type="journal article" date="2019" name="Nat. Ecol. Evol.">
        <title>Megaphylogeny resolves global patterns of mushroom evolution.</title>
        <authorList>
            <person name="Varga T."/>
            <person name="Krizsan K."/>
            <person name="Foldi C."/>
            <person name="Dima B."/>
            <person name="Sanchez-Garcia M."/>
            <person name="Sanchez-Ramirez S."/>
            <person name="Szollosi G.J."/>
            <person name="Szarkandi J.G."/>
            <person name="Papp V."/>
            <person name="Albert L."/>
            <person name="Andreopoulos W."/>
            <person name="Angelini C."/>
            <person name="Antonin V."/>
            <person name="Barry K.W."/>
            <person name="Bougher N.L."/>
            <person name="Buchanan P."/>
            <person name="Buyck B."/>
            <person name="Bense V."/>
            <person name="Catcheside P."/>
            <person name="Chovatia M."/>
            <person name="Cooper J."/>
            <person name="Damon W."/>
            <person name="Desjardin D."/>
            <person name="Finy P."/>
            <person name="Geml J."/>
            <person name="Haridas S."/>
            <person name="Hughes K."/>
            <person name="Justo A."/>
            <person name="Karasinski D."/>
            <person name="Kautmanova I."/>
            <person name="Kiss B."/>
            <person name="Kocsube S."/>
            <person name="Kotiranta H."/>
            <person name="LaButti K.M."/>
            <person name="Lechner B.E."/>
            <person name="Liimatainen K."/>
            <person name="Lipzen A."/>
            <person name="Lukacs Z."/>
            <person name="Mihaltcheva S."/>
            <person name="Morgado L.N."/>
            <person name="Niskanen T."/>
            <person name="Noordeloos M.E."/>
            <person name="Ohm R.A."/>
            <person name="Ortiz-Santana B."/>
            <person name="Ovrebo C."/>
            <person name="Racz N."/>
            <person name="Riley R."/>
            <person name="Savchenko A."/>
            <person name="Shiryaev A."/>
            <person name="Soop K."/>
            <person name="Spirin V."/>
            <person name="Szebenyi C."/>
            <person name="Tomsovsky M."/>
            <person name="Tulloss R.E."/>
            <person name="Uehling J."/>
            <person name="Grigoriev I.V."/>
            <person name="Vagvolgyi C."/>
            <person name="Papp T."/>
            <person name="Martin F.M."/>
            <person name="Miettinen O."/>
            <person name="Hibbett D.S."/>
            <person name="Nagy L.G."/>
        </authorList>
    </citation>
    <scope>NUCLEOTIDE SEQUENCE [LARGE SCALE GENOMIC DNA]</scope>
    <source>
        <strain evidence="11 12">CBS 166.37</strain>
    </source>
</reference>
<keyword evidence="2" id="KW-0645">Protease</keyword>
<proteinExistence type="predicted"/>
<dbReference type="InterPro" id="IPR015366">
    <property type="entry name" value="S53_propep"/>
</dbReference>
<feature type="binding site" evidence="8">
    <location>
        <position position="599"/>
    </location>
    <ligand>
        <name>Ca(2+)</name>
        <dbReference type="ChEBI" id="CHEBI:29108"/>
    </ligand>
</feature>
<feature type="domain" description="Peptidase S53" evidence="10">
    <location>
        <begin position="218"/>
        <end position="645"/>
    </location>
</feature>
<dbReference type="GO" id="GO:0005576">
    <property type="term" value="C:extracellular region"/>
    <property type="evidence" value="ECO:0007669"/>
    <property type="project" value="UniProtKB-SubCell"/>
</dbReference>
<evidence type="ECO:0000256" key="2">
    <source>
        <dbReference type="ARBA" id="ARBA00022670"/>
    </source>
</evidence>
<evidence type="ECO:0000256" key="5">
    <source>
        <dbReference type="ARBA" id="ARBA00022825"/>
    </source>
</evidence>
<dbReference type="InterPro" id="IPR036852">
    <property type="entry name" value="Peptidase_S8/S53_dom_sf"/>
</dbReference>
<organism evidence="11 12">
    <name type="scientific">Crucibulum laeve</name>
    <dbReference type="NCBI Taxonomy" id="68775"/>
    <lineage>
        <taxon>Eukaryota</taxon>
        <taxon>Fungi</taxon>
        <taxon>Dikarya</taxon>
        <taxon>Basidiomycota</taxon>
        <taxon>Agaricomycotina</taxon>
        <taxon>Agaricomycetes</taxon>
        <taxon>Agaricomycetidae</taxon>
        <taxon>Agaricales</taxon>
        <taxon>Agaricineae</taxon>
        <taxon>Nidulariaceae</taxon>
        <taxon>Crucibulum</taxon>
    </lineage>
</organism>
<evidence type="ECO:0000256" key="6">
    <source>
        <dbReference type="ARBA" id="ARBA00022837"/>
    </source>
</evidence>
<feature type="chain" id="PRO_5023111467" evidence="9">
    <location>
        <begin position="19"/>
        <end position="777"/>
    </location>
</feature>
<keyword evidence="7" id="KW-0865">Zymogen</keyword>
<dbReference type="GO" id="GO:0046872">
    <property type="term" value="F:metal ion binding"/>
    <property type="evidence" value="ECO:0007669"/>
    <property type="project" value="UniProtKB-UniRule"/>
</dbReference>
<keyword evidence="6 8" id="KW-0106">Calcium</keyword>
<evidence type="ECO:0000313" key="11">
    <source>
        <dbReference type="EMBL" id="TFK38001.1"/>
    </source>
</evidence>
<dbReference type="Pfam" id="PF09286">
    <property type="entry name" value="Pro-kuma_activ"/>
    <property type="match status" value="1"/>
</dbReference>
<dbReference type="CDD" id="cd11377">
    <property type="entry name" value="Pro-peptidase_S53"/>
    <property type="match status" value="1"/>
</dbReference>
<gene>
    <name evidence="11" type="ORF">BDQ12DRAFT_735920</name>
</gene>
<dbReference type="OrthoDB" id="409122at2759"/>
<keyword evidence="12" id="KW-1185">Reference proteome</keyword>
<feature type="binding site" evidence="8">
    <location>
        <position position="625"/>
    </location>
    <ligand>
        <name>Ca(2+)</name>
        <dbReference type="ChEBI" id="CHEBI:29108"/>
    </ligand>
</feature>
<evidence type="ECO:0000313" key="12">
    <source>
        <dbReference type="Proteomes" id="UP000308652"/>
    </source>
</evidence>
<dbReference type="SMART" id="SM00944">
    <property type="entry name" value="Pro-kuma_activ"/>
    <property type="match status" value="1"/>
</dbReference>
<keyword evidence="5" id="KW-0720">Serine protease</keyword>
<dbReference type="Proteomes" id="UP000308652">
    <property type="component" value="Unassembled WGS sequence"/>
</dbReference>
<keyword evidence="4" id="KW-0378">Hydrolase</keyword>
<protein>
    <submittedName>
        <fullName evidence="11">Peptidase S8/S53 domain-containing protein</fullName>
    </submittedName>
</protein>
<feature type="binding site" evidence="8">
    <location>
        <position position="598"/>
    </location>
    <ligand>
        <name>Ca(2+)</name>
        <dbReference type="ChEBI" id="CHEBI:29108"/>
    </ligand>
</feature>
<name>A0A5C3MA45_9AGAR</name>
<dbReference type="CDD" id="cd04056">
    <property type="entry name" value="Peptidases_S53"/>
    <property type="match status" value="1"/>
</dbReference>
<evidence type="ECO:0000256" key="3">
    <source>
        <dbReference type="ARBA" id="ARBA00022723"/>
    </source>
</evidence>
<dbReference type="GO" id="GO:0006508">
    <property type="term" value="P:proteolysis"/>
    <property type="evidence" value="ECO:0007669"/>
    <property type="project" value="UniProtKB-KW"/>
</dbReference>
<sequence>MRFSFISLALCIGTLSNATPFHHRDTSHIVHEKRQSHPEWKLSRRLEGHVPVPLRIALKQQDIDSLPDHLMAVADPTSPSYGKHWTQIEVIKAFAPSAKGNDTVHAWLVNAGFEGSRLKLSSNQAWIDVHGTTVGEVERLLDTEYHIFTHDNGDEHVACHSYSLPSHVAPHVDFVTPTVQPNVKLSTTRKRFRADRPVSLQSRASQGSVTAPTGCDTLVVPDCLKALYNMTYTPKATDRNTIGIVSHYSNTYLQSDLDNFFGNFSPSLMGKSPTLVSIDGGKCRTIELDENTDVGEDGWVLQYTMTLVQPQTVLLLQTGGPQTGAFASFNEWLDAVDGSYCTSGGGDDLTYDPLIPDPFPGGLKEHSCGTAKPPNVASNSQADNEYRFSQFYLQRQCNEFAKLGLMGVTVIYSAGNTGTAAAQGGYCLDDNGSMNPNATNFNPAWPASCPWVTAVGGTQVIAGSTPGNGTAEEVWNQDMTMGFFESGGGGFSNRFPMPDYQKTPVNNYLKALKKNDSAIFKHFNAKGRAYPDLSANANMFYTIENGNVSVSSGTSGAVPTIASIITLVNDARIAAGKKPVGFINPVIYSPEFAEAFNDITQGANQGCRGLQGVRNDGFKATSGWDPASGLGTPNLGKLIEKWERVVNDFKDNLLLRREIDYADLKLRTYDDENLSARDVDSIHLEERNIEALESVYSRGNSGSKPSKKLVLEITWAAGNAFKKDIVKKVKARVNEIWKNNSTYSSFDRCQITCYKNEWTATFTHSNGPGEQYYHFKM</sequence>
<comment type="subcellular location">
    <subcellularLocation>
        <location evidence="1">Secreted</location>
        <location evidence="1">Extracellular space</location>
    </subcellularLocation>
</comment>
<dbReference type="PANTHER" id="PTHR14218">
    <property type="entry name" value="PROTEASE S8 TRIPEPTIDYL PEPTIDASE I CLN2"/>
    <property type="match status" value="1"/>
</dbReference>
<dbReference type="SUPFAM" id="SSF54897">
    <property type="entry name" value="Protease propeptides/inhibitors"/>
    <property type="match status" value="1"/>
</dbReference>